<keyword evidence="7 9" id="KW-0472">Membrane</keyword>
<evidence type="ECO:0000256" key="6">
    <source>
        <dbReference type="ARBA" id="ARBA00022989"/>
    </source>
</evidence>
<evidence type="ECO:0000256" key="8">
    <source>
        <dbReference type="RuleBase" id="RU003346"/>
    </source>
</evidence>
<evidence type="ECO:0000256" key="4">
    <source>
        <dbReference type="ARBA" id="ARBA00022475"/>
    </source>
</evidence>
<evidence type="ECO:0000313" key="12">
    <source>
        <dbReference type="Proteomes" id="UP000663505"/>
    </source>
</evidence>
<comment type="subcellular location">
    <subcellularLocation>
        <location evidence="1">Cell membrane</location>
        <topology evidence="1">Multi-pass membrane protein</topology>
    </subcellularLocation>
</comment>
<keyword evidence="6 9" id="KW-1133">Transmembrane helix</keyword>
<dbReference type="InterPro" id="IPR050820">
    <property type="entry name" value="MFS_Sugar_Transporter"/>
</dbReference>
<keyword evidence="12" id="KW-1185">Reference proteome</keyword>
<dbReference type="InterPro" id="IPR020846">
    <property type="entry name" value="MFS_dom"/>
</dbReference>
<dbReference type="PROSITE" id="PS00217">
    <property type="entry name" value="SUGAR_TRANSPORT_2"/>
    <property type="match status" value="1"/>
</dbReference>
<dbReference type="InterPro" id="IPR003663">
    <property type="entry name" value="Sugar/inositol_transpt"/>
</dbReference>
<dbReference type="KEGG" id="afx:JZ786_19085"/>
<feature type="transmembrane region" description="Helical" evidence="9">
    <location>
        <begin position="339"/>
        <end position="366"/>
    </location>
</feature>
<gene>
    <name evidence="11" type="ORF">JZ786_19085</name>
</gene>
<feature type="transmembrane region" description="Helical" evidence="9">
    <location>
        <begin position="378"/>
        <end position="397"/>
    </location>
</feature>
<evidence type="ECO:0000259" key="10">
    <source>
        <dbReference type="PROSITE" id="PS50850"/>
    </source>
</evidence>
<feature type="transmembrane region" description="Helical" evidence="9">
    <location>
        <begin position="403"/>
        <end position="424"/>
    </location>
</feature>
<dbReference type="SUPFAM" id="SSF103473">
    <property type="entry name" value="MFS general substrate transporter"/>
    <property type="match status" value="1"/>
</dbReference>
<accession>A0A9X7Z6N6</accession>
<dbReference type="NCBIfam" id="TIGR00879">
    <property type="entry name" value="SP"/>
    <property type="match status" value="1"/>
</dbReference>
<feature type="transmembrane region" description="Helical" evidence="9">
    <location>
        <begin position="164"/>
        <end position="183"/>
    </location>
</feature>
<feature type="transmembrane region" description="Helical" evidence="9">
    <location>
        <begin position="307"/>
        <end position="327"/>
    </location>
</feature>
<dbReference type="FunFam" id="1.20.1250.20:FF:000073">
    <property type="entry name" value="MFS myo-inositol transporter, putative"/>
    <property type="match status" value="1"/>
</dbReference>
<name>A0A9X7Z6N6_9BACL</name>
<dbReference type="PROSITE" id="PS00216">
    <property type="entry name" value="SUGAR_TRANSPORT_1"/>
    <property type="match status" value="2"/>
</dbReference>
<evidence type="ECO:0000256" key="7">
    <source>
        <dbReference type="ARBA" id="ARBA00023136"/>
    </source>
</evidence>
<reference evidence="11 12" key="1">
    <citation type="submission" date="2021-02" db="EMBL/GenBank/DDBJ databases">
        <title>Alicyclobacillus curvatus sp. nov. and Alicyclobacillus mengziensis sp. nov., two acidophilic bacteria isolated from acid mine drainage.</title>
        <authorList>
            <person name="Huang Y."/>
        </authorList>
    </citation>
    <scope>NUCLEOTIDE SEQUENCE [LARGE SCALE GENOMIC DNA]</scope>
    <source>
        <strain evidence="11 12">S30H14</strain>
    </source>
</reference>
<evidence type="ECO:0000256" key="2">
    <source>
        <dbReference type="ARBA" id="ARBA00010992"/>
    </source>
</evidence>
<evidence type="ECO:0000256" key="5">
    <source>
        <dbReference type="ARBA" id="ARBA00022692"/>
    </source>
</evidence>
<dbReference type="PANTHER" id="PTHR48023">
    <property type="entry name" value="D-XYLOSE-PROTON SYMPORTER-LIKE 2"/>
    <property type="match status" value="1"/>
</dbReference>
<feature type="transmembrane region" description="Helical" evidence="9">
    <location>
        <begin position="241"/>
        <end position="264"/>
    </location>
</feature>
<dbReference type="PRINTS" id="PR00171">
    <property type="entry name" value="SUGRTRNSPORT"/>
</dbReference>
<dbReference type="GO" id="GO:0022857">
    <property type="term" value="F:transmembrane transporter activity"/>
    <property type="evidence" value="ECO:0007669"/>
    <property type="project" value="InterPro"/>
</dbReference>
<keyword evidence="3 8" id="KW-0813">Transport</keyword>
<keyword evidence="5 9" id="KW-0812">Transmembrane</keyword>
<dbReference type="PANTHER" id="PTHR48023:SF4">
    <property type="entry name" value="D-XYLOSE-PROTON SYMPORTER-LIKE 2"/>
    <property type="match status" value="1"/>
</dbReference>
<dbReference type="CDD" id="cd17359">
    <property type="entry name" value="MFS_XylE_like"/>
    <property type="match status" value="1"/>
</dbReference>
<evidence type="ECO:0000256" key="1">
    <source>
        <dbReference type="ARBA" id="ARBA00004651"/>
    </source>
</evidence>
<dbReference type="AlphaFoldDB" id="A0A9X7Z6N6"/>
<feature type="transmembrane region" description="Helical" evidence="9">
    <location>
        <begin position="100"/>
        <end position="122"/>
    </location>
</feature>
<dbReference type="Pfam" id="PF00083">
    <property type="entry name" value="Sugar_tr"/>
    <property type="match status" value="1"/>
</dbReference>
<feature type="transmembrane region" description="Helical" evidence="9">
    <location>
        <begin position="41"/>
        <end position="63"/>
    </location>
</feature>
<feature type="transmembrane region" description="Helical" evidence="9">
    <location>
        <begin position="134"/>
        <end position="152"/>
    </location>
</feature>
<dbReference type="InterPro" id="IPR047984">
    <property type="entry name" value="XylE-like"/>
</dbReference>
<feature type="transmembrane region" description="Helical" evidence="9">
    <location>
        <begin position="276"/>
        <end position="300"/>
    </location>
</feature>
<feature type="transmembrane region" description="Helical" evidence="9">
    <location>
        <begin position="75"/>
        <end position="94"/>
    </location>
</feature>
<feature type="domain" description="Major facilitator superfamily (MFS) profile" evidence="10">
    <location>
        <begin position="10"/>
        <end position="432"/>
    </location>
</feature>
<evidence type="ECO:0000256" key="9">
    <source>
        <dbReference type="SAM" id="Phobius"/>
    </source>
</evidence>
<sequence length="455" mass="49069">MSMASTKWIIYFFGALGGLLFGYDTGVISGAILFIRQDLHLNALLVGWVVSGVLVGAVFGAAVSGFLSDRFGRRLVVLTQGVVFCIGALGSSLSDSATTLILFRVVLGIAVGGASALVPLYLSEMAPAEARGALSSLNQLMIVTGILLAYIIDYVFAGSGAWRWMLAIGVAPAVMLIVGMLFMPESPRWLVSHHREDEARMVLAKTRNESVIENEIADIHLMEEQQSAGWKDLVQPWLRPVILVGVGLAVFQQFIGCNTVIYYAPTIFNQAGFGASGAIAGTIGTGIVNFMMTVLAIYLIDRAGRKPLLVAGNILMSLSLIVLGLLIRVLHQAGGSSISAWITVICLTIYIGAFAFSWGPVVWVMLGEIFPLKVRGMAMSVASMANWVANLIVSFTFPVLLQAVGISTLFLAYGVIGFLSLVFVRYRVVETKERSLEQIEAAFRSSSYRKLNTEH</sequence>
<keyword evidence="4" id="KW-1003">Cell membrane</keyword>
<dbReference type="EMBL" id="CP071182">
    <property type="protein sequence ID" value="QSO46546.1"/>
    <property type="molecule type" value="Genomic_DNA"/>
</dbReference>
<dbReference type="Gene3D" id="1.20.1250.20">
    <property type="entry name" value="MFS general substrate transporter like domains"/>
    <property type="match status" value="1"/>
</dbReference>
<dbReference type="InterPro" id="IPR005828">
    <property type="entry name" value="MFS_sugar_transport-like"/>
</dbReference>
<feature type="transmembrane region" description="Helical" evidence="9">
    <location>
        <begin position="9"/>
        <end position="35"/>
    </location>
</feature>
<proteinExistence type="inferred from homology"/>
<protein>
    <submittedName>
        <fullName evidence="11">Sugar porter family MFS transporter</fullName>
    </submittedName>
</protein>
<dbReference type="InterPro" id="IPR036259">
    <property type="entry name" value="MFS_trans_sf"/>
</dbReference>
<organism evidence="11 12">
    <name type="scientific">Alicyclobacillus mengziensis</name>
    <dbReference type="NCBI Taxonomy" id="2931921"/>
    <lineage>
        <taxon>Bacteria</taxon>
        <taxon>Bacillati</taxon>
        <taxon>Bacillota</taxon>
        <taxon>Bacilli</taxon>
        <taxon>Bacillales</taxon>
        <taxon>Alicyclobacillaceae</taxon>
        <taxon>Alicyclobacillus</taxon>
    </lineage>
</organism>
<dbReference type="RefSeq" id="WP_206655915.1">
    <property type="nucleotide sequence ID" value="NZ_CP071182.1"/>
</dbReference>
<dbReference type="GO" id="GO:0005886">
    <property type="term" value="C:plasma membrane"/>
    <property type="evidence" value="ECO:0007669"/>
    <property type="project" value="UniProtKB-SubCell"/>
</dbReference>
<evidence type="ECO:0000256" key="3">
    <source>
        <dbReference type="ARBA" id="ARBA00022448"/>
    </source>
</evidence>
<dbReference type="Proteomes" id="UP000663505">
    <property type="component" value="Chromosome"/>
</dbReference>
<dbReference type="InterPro" id="IPR005829">
    <property type="entry name" value="Sugar_transporter_CS"/>
</dbReference>
<dbReference type="GO" id="GO:1904659">
    <property type="term" value="P:D-glucose transmembrane transport"/>
    <property type="evidence" value="ECO:0007669"/>
    <property type="project" value="TreeGrafter"/>
</dbReference>
<comment type="similarity">
    <text evidence="2 8">Belongs to the major facilitator superfamily. Sugar transporter (TC 2.A.1.1) family.</text>
</comment>
<evidence type="ECO:0000313" key="11">
    <source>
        <dbReference type="EMBL" id="QSO46546.1"/>
    </source>
</evidence>
<dbReference type="PROSITE" id="PS50850">
    <property type="entry name" value="MFS"/>
    <property type="match status" value="1"/>
</dbReference>